<keyword evidence="4" id="KW-1185">Reference proteome</keyword>
<evidence type="ECO:0000313" key="3">
    <source>
        <dbReference type="EMBL" id="UVW35154.1"/>
    </source>
</evidence>
<dbReference type="Proteomes" id="UP001059934">
    <property type="component" value="Chromosome"/>
</dbReference>
<keyword evidence="3" id="KW-0966">Cell projection</keyword>
<organism evidence="3 4">
    <name type="scientific">SAR92 clade bacterium H455</name>
    <dbReference type="NCBI Taxonomy" id="2974818"/>
    <lineage>
        <taxon>Bacteria</taxon>
        <taxon>Pseudomonadati</taxon>
        <taxon>Pseudomonadota</taxon>
        <taxon>Gammaproteobacteria</taxon>
        <taxon>Cellvibrionales</taxon>
        <taxon>Porticoccaceae</taxon>
        <taxon>SAR92 clade</taxon>
    </lineage>
</organism>
<gene>
    <name evidence="3" type="ORF">NYF23_00770</name>
</gene>
<feature type="compositionally biased region" description="Low complexity" evidence="1">
    <location>
        <begin position="293"/>
        <end position="311"/>
    </location>
</feature>
<feature type="compositionally biased region" description="Polar residues" evidence="1">
    <location>
        <begin position="565"/>
        <end position="576"/>
    </location>
</feature>
<dbReference type="Pfam" id="PF02120">
    <property type="entry name" value="Flg_hook"/>
    <property type="match status" value="1"/>
</dbReference>
<keyword evidence="3" id="KW-0969">Cilium</keyword>
<name>A0ABY5TMV8_9GAMM</name>
<sequence length="613" mass="63518">MLDSKNILLEMGRATAPAAAGPSGSGQDTAGTNSEQFSALLGDAAASLKAAKSGNSMPLAEAPQKQAAEIDSAAILSSRTLKGGISLIVGGSEPTDAGLIAFARAQGMDPASLGLLTSGTDQPVSSVVLEQSAAANPAISMNSKLNRLLENAEAIHVLAATGEPQHSIPPGSKLVENVPQIGLPEGDTLPLSAKPKLQLATASDKFLTDQQRLQRVQSNQAANPQVADAQAGNPKSVTGPQRLQPAQVAQPAVSPGLPAEEQTLKAAVAAAVGTQATNHKAVNAQVSNPQGYNSQANNPQANNPQANNLQAINPQPMSQNLVQQASITAAKGSLSATTSELNTLDIKSKTPLADVKLSASSAAVKPQVLAGQLEAAKVTIEPKMAEAFLKQHRERQSLPVTKMETINLVDNKLSIATGPQATTIGPLVSAAATPVPLFAEGQVANSTAQVSLNAGLASQAPAEDAMQDALRRQDTYMQLSRQLTDALGKRLTAQIQRGSWHVEMDLHPKSLGRIEVQLEMKNGELEARFIAANATTRDLINEGMPRLREALQEHGTETASMDLGSANQGASDGKSTASEERSEGSNDRLAAELDSDSPEVGQNTSADGLDVHV</sequence>
<feature type="region of interest" description="Disordered" evidence="1">
    <location>
        <begin position="555"/>
        <end position="613"/>
    </location>
</feature>
<dbReference type="InterPro" id="IPR038610">
    <property type="entry name" value="FliK-like_C_sf"/>
</dbReference>
<evidence type="ECO:0000256" key="1">
    <source>
        <dbReference type="SAM" id="MobiDB-lite"/>
    </source>
</evidence>
<evidence type="ECO:0000313" key="4">
    <source>
        <dbReference type="Proteomes" id="UP001059934"/>
    </source>
</evidence>
<dbReference type="Gene3D" id="3.30.750.140">
    <property type="match status" value="1"/>
</dbReference>
<accession>A0ABY5TMV8</accession>
<feature type="region of interest" description="Disordered" evidence="1">
    <location>
        <begin position="287"/>
        <end position="311"/>
    </location>
</feature>
<reference evidence="3" key="1">
    <citation type="submission" date="2022-08" db="EMBL/GenBank/DDBJ databases">
        <title>Catabolic pathway analysis in culturable SAR92 clade bacteria reveals their overlooked roles in DMSP degradation in coastal seas.</title>
        <authorList>
            <person name="He X."/>
            <person name="Zhang X."/>
            <person name="Zhang Y."/>
        </authorList>
    </citation>
    <scope>NUCLEOTIDE SEQUENCE</scope>
    <source>
        <strain evidence="3">H455</strain>
    </source>
</reference>
<feature type="compositionally biased region" description="Basic and acidic residues" evidence="1">
    <location>
        <begin position="577"/>
        <end position="591"/>
    </location>
</feature>
<proteinExistence type="predicted"/>
<feature type="region of interest" description="Disordered" evidence="1">
    <location>
        <begin position="216"/>
        <end position="256"/>
    </location>
</feature>
<feature type="compositionally biased region" description="Low complexity" evidence="1">
    <location>
        <begin position="16"/>
        <end position="26"/>
    </location>
</feature>
<evidence type="ECO:0000259" key="2">
    <source>
        <dbReference type="Pfam" id="PF02120"/>
    </source>
</evidence>
<dbReference type="PANTHER" id="PTHR37533">
    <property type="entry name" value="FLAGELLAR HOOK-LENGTH CONTROL PROTEIN"/>
    <property type="match status" value="1"/>
</dbReference>
<dbReference type="InterPro" id="IPR021136">
    <property type="entry name" value="Flagellar_hook_control-like_C"/>
</dbReference>
<dbReference type="EMBL" id="CP103416">
    <property type="protein sequence ID" value="UVW35154.1"/>
    <property type="molecule type" value="Genomic_DNA"/>
</dbReference>
<keyword evidence="3" id="KW-0282">Flagellum</keyword>
<feature type="compositionally biased region" description="Polar residues" evidence="1">
    <location>
        <begin position="27"/>
        <end position="36"/>
    </location>
</feature>
<dbReference type="PANTHER" id="PTHR37533:SF2">
    <property type="entry name" value="FLAGELLAR HOOK-LENGTH CONTROL PROTEIN"/>
    <property type="match status" value="1"/>
</dbReference>
<protein>
    <submittedName>
        <fullName evidence="3">Flagellar hook-length control protein FliK</fullName>
    </submittedName>
</protein>
<dbReference type="InterPro" id="IPR052563">
    <property type="entry name" value="FliK"/>
</dbReference>
<feature type="region of interest" description="Disordered" evidence="1">
    <location>
        <begin position="13"/>
        <end position="36"/>
    </location>
</feature>
<feature type="domain" description="Flagellar hook-length control protein-like C-terminal" evidence="2">
    <location>
        <begin position="489"/>
        <end position="569"/>
    </location>
</feature>
<dbReference type="CDD" id="cd17470">
    <property type="entry name" value="T3SS_Flik_C"/>
    <property type="match status" value="1"/>
</dbReference>